<dbReference type="InterPro" id="IPR001829">
    <property type="entry name" value="Pili_assmbl_chaperone_bac"/>
</dbReference>
<proteinExistence type="inferred from homology"/>
<dbReference type="PANTHER" id="PTHR30251:SF2">
    <property type="entry name" value="FIMBRIAL CHAPERONE YADV-RELATED"/>
    <property type="match status" value="1"/>
</dbReference>
<dbReference type="InterPro" id="IPR018046">
    <property type="entry name" value="Pili_assmbl_chaperone_CS"/>
</dbReference>
<evidence type="ECO:0000313" key="12">
    <source>
        <dbReference type="EMBL" id="CAK9890423.1"/>
    </source>
</evidence>
<evidence type="ECO:0000256" key="5">
    <source>
        <dbReference type="ARBA" id="ARBA00022764"/>
    </source>
</evidence>
<dbReference type="InterPro" id="IPR016147">
    <property type="entry name" value="Pili_assmbl_chaperone_N"/>
</dbReference>
<evidence type="ECO:0000259" key="11">
    <source>
        <dbReference type="Pfam" id="PF02753"/>
    </source>
</evidence>
<evidence type="ECO:0000256" key="1">
    <source>
        <dbReference type="ARBA" id="ARBA00004418"/>
    </source>
</evidence>
<dbReference type="RefSeq" id="WP_052251550.1">
    <property type="nucleotide sequence ID" value="NZ_OZ024668.1"/>
</dbReference>
<keyword evidence="6 8" id="KW-0143">Chaperone</keyword>
<evidence type="ECO:0000313" key="13">
    <source>
        <dbReference type="Proteomes" id="UP000326595"/>
    </source>
</evidence>
<dbReference type="EMBL" id="OZ024668">
    <property type="protein sequence ID" value="CAK9890423.1"/>
    <property type="molecule type" value="Genomic_DNA"/>
</dbReference>
<dbReference type="Gene3D" id="2.60.40.10">
    <property type="entry name" value="Immunoglobulins"/>
    <property type="match status" value="2"/>
</dbReference>
<dbReference type="InterPro" id="IPR008962">
    <property type="entry name" value="PapD-like_sf"/>
</dbReference>
<feature type="signal peptide" evidence="9">
    <location>
        <begin position="1"/>
        <end position="23"/>
    </location>
</feature>
<evidence type="ECO:0000259" key="10">
    <source>
        <dbReference type="Pfam" id="PF00345"/>
    </source>
</evidence>
<feature type="domain" description="Pili assembly chaperone C-terminal" evidence="11">
    <location>
        <begin position="170"/>
        <end position="232"/>
    </location>
</feature>
<evidence type="ECO:0000256" key="4">
    <source>
        <dbReference type="ARBA" id="ARBA00022729"/>
    </source>
</evidence>
<dbReference type="InterPro" id="IPR036316">
    <property type="entry name" value="Pili_assmbl_chap_C_dom_sf"/>
</dbReference>
<name>A0AAN2HFB7_PSEFL</name>
<gene>
    <name evidence="12" type="primary">yadV_3</name>
    <name evidence="12" type="ORF">PS652_03267</name>
</gene>
<dbReference type="Pfam" id="PF00345">
    <property type="entry name" value="PapD_N"/>
    <property type="match status" value="1"/>
</dbReference>
<feature type="domain" description="Pili assembly chaperone N-terminal" evidence="10">
    <location>
        <begin position="24"/>
        <end position="143"/>
    </location>
</feature>
<reference evidence="12 13" key="1">
    <citation type="submission" date="2024-03" db="EMBL/GenBank/DDBJ databases">
        <authorList>
            <person name="Alaster D. Moffat"/>
            <person name="Govind Chandra"/>
            <person name="Andrew W. Truman"/>
        </authorList>
    </citation>
    <scope>NUCLEOTIDE SEQUENCE [LARGE SCALE GENOMIC DNA]</scope>
    <source>
        <strain evidence="12">PS652</strain>
    </source>
</reference>
<dbReference type="GO" id="GO:0071555">
    <property type="term" value="P:cell wall organization"/>
    <property type="evidence" value="ECO:0007669"/>
    <property type="project" value="InterPro"/>
</dbReference>
<dbReference type="PROSITE" id="PS51257">
    <property type="entry name" value="PROKAR_LIPOPROTEIN"/>
    <property type="match status" value="1"/>
</dbReference>
<evidence type="ECO:0000256" key="9">
    <source>
        <dbReference type="SAM" id="SignalP"/>
    </source>
</evidence>
<organism evidence="12 13">
    <name type="scientific">Pseudomonas fluorescens</name>
    <dbReference type="NCBI Taxonomy" id="294"/>
    <lineage>
        <taxon>Bacteria</taxon>
        <taxon>Pseudomonadati</taxon>
        <taxon>Pseudomonadota</taxon>
        <taxon>Gammaproteobacteria</taxon>
        <taxon>Pseudomonadales</taxon>
        <taxon>Pseudomonadaceae</taxon>
        <taxon>Pseudomonas</taxon>
    </lineage>
</organism>
<accession>A0AAN2HFB7</accession>
<evidence type="ECO:0000256" key="8">
    <source>
        <dbReference type="RuleBase" id="RU003918"/>
    </source>
</evidence>
<dbReference type="PANTHER" id="PTHR30251">
    <property type="entry name" value="PILUS ASSEMBLY CHAPERONE"/>
    <property type="match status" value="1"/>
</dbReference>
<dbReference type="PRINTS" id="PR00969">
    <property type="entry name" value="CHAPERONPILI"/>
</dbReference>
<dbReference type="PROSITE" id="PS00635">
    <property type="entry name" value="PILI_CHAPERONE"/>
    <property type="match status" value="1"/>
</dbReference>
<evidence type="ECO:0000256" key="6">
    <source>
        <dbReference type="ARBA" id="ARBA00023186"/>
    </source>
</evidence>
<keyword evidence="3" id="KW-1029">Fimbrium biogenesis</keyword>
<feature type="chain" id="PRO_5042983410" evidence="9">
    <location>
        <begin position="24"/>
        <end position="246"/>
    </location>
</feature>
<comment type="similarity">
    <text evidence="2 8">Belongs to the periplasmic pilus chaperone family.</text>
</comment>
<evidence type="ECO:0000256" key="7">
    <source>
        <dbReference type="ARBA" id="ARBA00023319"/>
    </source>
</evidence>
<dbReference type="Proteomes" id="UP000326595">
    <property type="component" value="Chromosome"/>
</dbReference>
<evidence type="ECO:0000256" key="3">
    <source>
        <dbReference type="ARBA" id="ARBA00022558"/>
    </source>
</evidence>
<dbReference type="InterPro" id="IPR013783">
    <property type="entry name" value="Ig-like_fold"/>
</dbReference>
<dbReference type="SUPFAM" id="SSF49584">
    <property type="entry name" value="Periplasmic chaperone C-domain"/>
    <property type="match status" value="1"/>
</dbReference>
<dbReference type="InterPro" id="IPR050643">
    <property type="entry name" value="Periplasmic_pilus_chap"/>
</dbReference>
<sequence length="246" mass="27097">MTSIPKLFLLAATWLSCITAAQASVVISNTRIIFPAEQGEATIGLENKAKNPTLVQLWLDDGDSKAAPETLQMPFVVTPAIARIEGGKGQTIRLLHNGTKMAEDRETLYWFNLLEVPPKAEGENYLQFAFRSRIKVLYRPAKLPGHVNESANAIHWTLIKADKKWTLKADNPTAYFVNIGHIEIESNGHKLMFGSGHVAPFSSETFSTSERFKTPPTTPVNVNFISINDHGAGEDNTATADYSKSL</sequence>
<dbReference type="Pfam" id="PF02753">
    <property type="entry name" value="PapD_C"/>
    <property type="match status" value="1"/>
</dbReference>
<comment type="subcellular location">
    <subcellularLocation>
        <location evidence="1 8">Periplasm</location>
    </subcellularLocation>
</comment>
<keyword evidence="4 9" id="KW-0732">Signal</keyword>
<dbReference type="SUPFAM" id="SSF49354">
    <property type="entry name" value="PapD-like"/>
    <property type="match status" value="1"/>
</dbReference>
<keyword evidence="5" id="KW-0574">Periplasm</keyword>
<evidence type="ECO:0000256" key="2">
    <source>
        <dbReference type="ARBA" id="ARBA00007399"/>
    </source>
</evidence>
<dbReference type="AlphaFoldDB" id="A0AAN2HFB7"/>
<dbReference type="GO" id="GO:0030288">
    <property type="term" value="C:outer membrane-bounded periplasmic space"/>
    <property type="evidence" value="ECO:0007669"/>
    <property type="project" value="InterPro"/>
</dbReference>
<dbReference type="InterPro" id="IPR016148">
    <property type="entry name" value="Pili_assmbl_chaperone_C"/>
</dbReference>
<protein>
    <submittedName>
        <fullName evidence="12">Fimbrial chaperone YadV</fullName>
    </submittedName>
</protein>
<keyword evidence="7" id="KW-0393">Immunoglobulin domain</keyword>